<keyword evidence="2 7" id="KW-0489">Methyltransferase</keyword>
<dbReference type="InterPro" id="IPR052190">
    <property type="entry name" value="Euk-Arch_PrmC-MTase"/>
</dbReference>
<dbReference type="CDD" id="cd02440">
    <property type="entry name" value="AdoMet_MTases"/>
    <property type="match status" value="1"/>
</dbReference>
<dbReference type="SUPFAM" id="SSF53335">
    <property type="entry name" value="S-adenosyl-L-methionine-dependent methyltransferases"/>
    <property type="match status" value="1"/>
</dbReference>
<gene>
    <name evidence="7" type="ORF">XI38_02580</name>
</gene>
<dbReference type="Pfam" id="PF05175">
    <property type="entry name" value="MTS"/>
    <property type="match status" value="1"/>
</dbReference>
<proteinExistence type="inferred from homology"/>
<reference evidence="7" key="1">
    <citation type="submission" date="2015-04" db="EMBL/GenBank/DDBJ databases">
        <title>Complete genome sequence of Microbacterium chocolatum SIT 101, a bacterium enantioselectively hydrolyzing mesomeric diesters.</title>
        <authorList>
            <person name="Li X."/>
            <person name="Xu Y."/>
        </authorList>
    </citation>
    <scope>NUCLEOTIDE SEQUENCE [LARGE SCALE GENOMIC DNA]</scope>
    <source>
        <strain evidence="7">SIT 101</strain>
    </source>
</reference>
<comment type="caution">
    <text evidence="7">The sequence shown here is derived from an EMBL/GenBank/DDBJ whole genome shotgun (WGS) entry which is preliminary data.</text>
</comment>
<dbReference type="GO" id="GO:0032259">
    <property type="term" value="P:methylation"/>
    <property type="evidence" value="ECO:0007669"/>
    <property type="project" value="UniProtKB-KW"/>
</dbReference>
<keyword evidence="3" id="KW-0808">Transferase</keyword>
<dbReference type="PANTHER" id="PTHR45875">
    <property type="entry name" value="METHYLTRANSFERASE N6AMT1"/>
    <property type="match status" value="1"/>
</dbReference>
<dbReference type="Gene3D" id="3.40.50.150">
    <property type="entry name" value="Vaccinia Virus protein VP39"/>
    <property type="match status" value="1"/>
</dbReference>
<evidence type="ECO:0000256" key="3">
    <source>
        <dbReference type="ARBA" id="ARBA00022679"/>
    </source>
</evidence>
<evidence type="ECO:0000313" key="7">
    <source>
        <dbReference type="EMBL" id="KOS12277.1"/>
    </source>
</evidence>
<comment type="similarity">
    <text evidence="1">Belongs to the eukaryotic/archaeal PrmC-related family.</text>
</comment>
<dbReference type="InterPro" id="IPR029063">
    <property type="entry name" value="SAM-dependent_MTases_sf"/>
</dbReference>
<evidence type="ECO:0000256" key="2">
    <source>
        <dbReference type="ARBA" id="ARBA00022603"/>
    </source>
</evidence>
<feature type="domain" description="DUF7059" evidence="6">
    <location>
        <begin position="32"/>
        <end position="116"/>
    </location>
</feature>
<dbReference type="PANTHER" id="PTHR45875:SF1">
    <property type="entry name" value="METHYLTRANSFERASE N6AMT1"/>
    <property type="match status" value="1"/>
</dbReference>
<keyword evidence="8" id="KW-1185">Reference proteome</keyword>
<dbReference type="KEGG" id="mcw:A8L33_03710"/>
<dbReference type="Pfam" id="PF23186">
    <property type="entry name" value="DUF7059"/>
    <property type="match status" value="1"/>
</dbReference>
<dbReference type="GO" id="GO:0008170">
    <property type="term" value="F:N-methyltransferase activity"/>
    <property type="evidence" value="ECO:0007669"/>
    <property type="project" value="UniProtKB-ARBA"/>
</dbReference>
<evidence type="ECO:0000256" key="1">
    <source>
        <dbReference type="ARBA" id="ARBA00006149"/>
    </source>
</evidence>
<accession>A0A0M8ML20</accession>
<sequence length="528" mass="54904">MTPPATPPAVPPLPLPTADREGCERLAADLRAAGFTADGVRSAWGADNDDAVGRGVRGPALRVLGDRGDALAVLARLLVLGMPQDEASVAAALPRTGVAGLCALGLATTDGTRVAPTALIRPQSYAVGTGDGHWWIASDLDEAALAGPLPEDHVLGVGGASFTLAELQLPTPAARALDLGTGCGIQALRAREHVAEVVATDVSERGLAFARLNAALNGVTGIDARAGSLFAPVAGERFDRVISNPPFVITPRRTGVPAYEYRDGGMIGDALVASVIRDVGEHLVPGGVAQMLGNWETRDGVPGLERVREWVDTSPVPVDAWVVERERTDPLAYAELWIRDGGTVPGTREFDRLLDAWLEDFAARGVTGIGFGYVLLRRPAGGDAPTLARYETVTQPLPQGGLGAHLAEALAAHDRLADMDDAAVAASVLRVSGDVTEVRHHRPGEEDPTVIELRQGGGFARSLSVDPALAALVGACDGDLAVGALIDAIAQLLEVDAGALRADLLPRVRELLFTGFLGFAPDAEGGPR</sequence>
<protein>
    <submittedName>
        <fullName evidence="7">SAM-dependent methyltransferase</fullName>
    </submittedName>
</protein>
<dbReference type="GO" id="GO:0035657">
    <property type="term" value="C:eRF1 methyltransferase complex"/>
    <property type="evidence" value="ECO:0007669"/>
    <property type="project" value="TreeGrafter"/>
</dbReference>
<dbReference type="OrthoDB" id="129465at2"/>
<dbReference type="Proteomes" id="UP000037737">
    <property type="component" value="Unassembled WGS sequence"/>
</dbReference>
<evidence type="ECO:0000259" key="5">
    <source>
        <dbReference type="Pfam" id="PF05175"/>
    </source>
</evidence>
<keyword evidence="4" id="KW-0949">S-adenosyl-L-methionine</keyword>
<dbReference type="PROSITE" id="PS00092">
    <property type="entry name" value="N6_MTASE"/>
    <property type="match status" value="1"/>
</dbReference>
<organism evidence="7 8">
    <name type="scientific">Microbacterium aurantiacum</name>
    <dbReference type="NCBI Taxonomy" id="162393"/>
    <lineage>
        <taxon>Bacteria</taxon>
        <taxon>Bacillati</taxon>
        <taxon>Actinomycetota</taxon>
        <taxon>Actinomycetes</taxon>
        <taxon>Micrococcales</taxon>
        <taxon>Microbacteriaceae</taxon>
        <taxon>Microbacterium</taxon>
    </lineage>
</organism>
<dbReference type="EMBL" id="LAVO01000001">
    <property type="protein sequence ID" value="KOS12277.1"/>
    <property type="molecule type" value="Genomic_DNA"/>
</dbReference>
<dbReference type="AlphaFoldDB" id="A0A0M8ML20"/>
<dbReference type="GO" id="GO:0003676">
    <property type="term" value="F:nucleic acid binding"/>
    <property type="evidence" value="ECO:0007669"/>
    <property type="project" value="InterPro"/>
</dbReference>
<feature type="domain" description="Methyltransferase small" evidence="5">
    <location>
        <begin position="166"/>
        <end position="248"/>
    </location>
</feature>
<dbReference type="InterPro" id="IPR002052">
    <property type="entry name" value="DNA_methylase_N6_adenine_CS"/>
</dbReference>
<name>A0A0M8ML20_9MICO</name>
<dbReference type="GO" id="GO:0008757">
    <property type="term" value="F:S-adenosylmethionine-dependent methyltransferase activity"/>
    <property type="evidence" value="ECO:0007669"/>
    <property type="project" value="TreeGrafter"/>
</dbReference>
<evidence type="ECO:0000259" key="6">
    <source>
        <dbReference type="Pfam" id="PF23186"/>
    </source>
</evidence>
<dbReference type="PATRIC" id="fig|84292.3.peg.534"/>
<dbReference type="GO" id="GO:0008276">
    <property type="term" value="F:protein methyltransferase activity"/>
    <property type="evidence" value="ECO:0007669"/>
    <property type="project" value="TreeGrafter"/>
</dbReference>
<dbReference type="InterPro" id="IPR055487">
    <property type="entry name" value="DUF7059"/>
</dbReference>
<dbReference type="InterPro" id="IPR007848">
    <property type="entry name" value="Small_mtfrase_dom"/>
</dbReference>
<evidence type="ECO:0000256" key="4">
    <source>
        <dbReference type="ARBA" id="ARBA00022691"/>
    </source>
</evidence>
<evidence type="ECO:0000313" key="8">
    <source>
        <dbReference type="Proteomes" id="UP000037737"/>
    </source>
</evidence>